<dbReference type="AlphaFoldDB" id="A0AAU8DPX2"/>
<dbReference type="PANTHER" id="PTHR45138">
    <property type="entry name" value="REGULATORY COMPONENTS OF SENSORY TRANSDUCTION SYSTEM"/>
    <property type="match status" value="1"/>
</dbReference>
<dbReference type="RefSeq" id="WP_353648882.1">
    <property type="nucleotide sequence ID" value="NZ_CP159218.1"/>
</dbReference>
<name>A0AAU8DPX2_9ACTN</name>
<proteinExistence type="predicted"/>
<dbReference type="InterPro" id="IPR050469">
    <property type="entry name" value="Diguanylate_Cyclase"/>
</dbReference>
<reference evidence="3" key="1">
    <citation type="submission" date="2024-05" db="EMBL/GenBank/DDBJ databases">
        <authorList>
            <person name="Cai S.Y."/>
            <person name="Jin L.M."/>
            <person name="Li H.R."/>
        </authorList>
    </citation>
    <scope>NUCLEOTIDE SEQUENCE</scope>
    <source>
        <strain evidence="3">A5-74</strain>
    </source>
</reference>
<dbReference type="EC" id="2.7.7.65" evidence="3"/>
<evidence type="ECO:0000256" key="1">
    <source>
        <dbReference type="SAM" id="MobiDB-lite"/>
    </source>
</evidence>
<dbReference type="SUPFAM" id="SSF55073">
    <property type="entry name" value="Nucleotide cyclase"/>
    <property type="match status" value="1"/>
</dbReference>
<dbReference type="SMART" id="SM00267">
    <property type="entry name" value="GGDEF"/>
    <property type="match status" value="1"/>
</dbReference>
<dbReference type="InterPro" id="IPR000160">
    <property type="entry name" value="GGDEF_dom"/>
</dbReference>
<dbReference type="CDD" id="cd01949">
    <property type="entry name" value="GGDEF"/>
    <property type="match status" value="1"/>
</dbReference>
<evidence type="ECO:0000313" key="3">
    <source>
        <dbReference type="EMBL" id="XCG63267.1"/>
    </source>
</evidence>
<dbReference type="GO" id="GO:0052621">
    <property type="term" value="F:diguanylate cyclase activity"/>
    <property type="evidence" value="ECO:0007669"/>
    <property type="project" value="UniProtKB-EC"/>
</dbReference>
<dbReference type="PANTHER" id="PTHR45138:SF9">
    <property type="entry name" value="DIGUANYLATE CYCLASE DGCM-RELATED"/>
    <property type="match status" value="1"/>
</dbReference>
<dbReference type="EMBL" id="CP159218">
    <property type="protein sequence ID" value="XCG63267.1"/>
    <property type="molecule type" value="Genomic_DNA"/>
</dbReference>
<accession>A0AAU8DPX2</accession>
<dbReference type="Gene3D" id="3.30.70.270">
    <property type="match status" value="1"/>
</dbReference>
<protein>
    <submittedName>
        <fullName evidence="3">GGDEF domain-containing protein</fullName>
        <ecNumber evidence="3">2.7.7.65</ecNumber>
    </submittedName>
</protein>
<organism evidence="3">
    <name type="scientific">Nakamurella sp. A5-74</name>
    <dbReference type="NCBI Taxonomy" id="3158264"/>
    <lineage>
        <taxon>Bacteria</taxon>
        <taxon>Bacillati</taxon>
        <taxon>Actinomycetota</taxon>
        <taxon>Actinomycetes</taxon>
        <taxon>Nakamurellales</taxon>
        <taxon>Nakamurellaceae</taxon>
        <taxon>Nakamurella</taxon>
    </lineage>
</organism>
<sequence>MVDTPGRDPQAGTARAESGTDSSSMQPVDASPDSARLPEAPPELSYLLIRGLVTRAQSGDGGEVIEAGRTWISALPDDDPRQFWFRFVSFTAIQAEPTLGDEEAMAEALVDRAVRLHDAALESIARAARAIVGGTKGRAANAVIDLAKATVLLDSVTPVPRDREFARGVAATALNTLAQGLMRNGLNDHARYRLRLLREMADDATLVGLRFVTDGNIGWTYLGEALELLIEDRAADAQQTFRRARSAFDAAVADAHPQFASPAMVRAISALGLAMGVLGGDDGLLDELGGVLEDGEYLRPEHRAVVLLALGRGMRLRSRNVEAIAALEQARSLLLPDRSFRSISALVMTESIAVVTDGREPDPAGSAHQQMLRVLLEERQGELASRYTAYEEALAHELQYAEHSQLSRLASVDVLTGVHNRRVLERDMASLLTEMRSSGGNGALVFIDLDEFKQINDQHTHLVGDEVLRQLGRSLRSAMHPGDLVMRYGGDEFVMVFHRRSPAAAGLALDTAATDFATATARILGTEVGCTFTRGVVAVDAASTVEALIESADRMMLEQKLDRPTPSG</sequence>
<keyword evidence="3" id="KW-0548">Nucleotidyltransferase</keyword>
<dbReference type="NCBIfam" id="TIGR00254">
    <property type="entry name" value="GGDEF"/>
    <property type="match status" value="1"/>
</dbReference>
<dbReference type="InterPro" id="IPR043128">
    <property type="entry name" value="Rev_trsase/Diguanyl_cyclase"/>
</dbReference>
<feature type="domain" description="GGDEF" evidence="2">
    <location>
        <begin position="440"/>
        <end position="568"/>
    </location>
</feature>
<dbReference type="Pfam" id="PF00990">
    <property type="entry name" value="GGDEF"/>
    <property type="match status" value="1"/>
</dbReference>
<keyword evidence="3" id="KW-0808">Transferase</keyword>
<dbReference type="InterPro" id="IPR029787">
    <property type="entry name" value="Nucleotide_cyclase"/>
</dbReference>
<gene>
    <name evidence="3" type="ORF">ABLG96_19010</name>
</gene>
<dbReference type="PROSITE" id="PS50887">
    <property type="entry name" value="GGDEF"/>
    <property type="match status" value="1"/>
</dbReference>
<evidence type="ECO:0000259" key="2">
    <source>
        <dbReference type="PROSITE" id="PS50887"/>
    </source>
</evidence>
<feature type="region of interest" description="Disordered" evidence="1">
    <location>
        <begin position="1"/>
        <end position="38"/>
    </location>
</feature>